<dbReference type="PROSITE" id="PS00028">
    <property type="entry name" value="ZINC_FINGER_C2H2_1"/>
    <property type="match status" value="1"/>
</dbReference>
<feature type="region of interest" description="Disordered" evidence="12">
    <location>
        <begin position="345"/>
        <end position="367"/>
    </location>
</feature>
<keyword evidence="4" id="KW-0677">Repeat</keyword>
<dbReference type="GO" id="GO:0000981">
    <property type="term" value="F:DNA-binding transcription factor activity, RNA polymerase II-specific"/>
    <property type="evidence" value="ECO:0007669"/>
    <property type="project" value="TreeGrafter"/>
</dbReference>
<feature type="domain" description="C2H2-type" evidence="13">
    <location>
        <begin position="314"/>
        <end position="341"/>
    </location>
</feature>
<evidence type="ECO:0000256" key="5">
    <source>
        <dbReference type="ARBA" id="ARBA00022771"/>
    </source>
</evidence>
<reference evidence="14 15" key="1">
    <citation type="submission" date="2017-06" db="EMBL/GenBank/DDBJ databases">
        <title>Ant-infecting Ophiocordyceps genomes reveal a high diversity of potential behavioral manipulation genes and a possible major role for enterotoxins.</title>
        <authorList>
            <person name="De Bekker C."/>
            <person name="Evans H.C."/>
            <person name="Brachmann A."/>
            <person name="Hughes D.P."/>
        </authorList>
    </citation>
    <scope>NUCLEOTIDE SEQUENCE [LARGE SCALE GENOMIC DNA]</scope>
    <source>
        <strain evidence="14 15">Map64</strain>
    </source>
</reference>
<evidence type="ECO:0000256" key="10">
    <source>
        <dbReference type="ARBA" id="ARBA00023242"/>
    </source>
</evidence>
<comment type="subcellular location">
    <subcellularLocation>
        <location evidence="1">Nucleus</location>
    </subcellularLocation>
</comment>
<evidence type="ECO:0000256" key="6">
    <source>
        <dbReference type="ARBA" id="ARBA00022833"/>
    </source>
</evidence>
<dbReference type="STRING" id="1399860.A0A2C5Y9I6"/>
<dbReference type="GO" id="GO:0008270">
    <property type="term" value="F:zinc ion binding"/>
    <property type="evidence" value="ECO:0007669"/>
    <property type="project" value="UniProtKB-KW"/>
</dbReference>
<dbReference type="Proteomes" id="UP000226192">
    <property type="component" value="Unassembled WGS sequence"/>
</dbReference>
<proteinExistence type="inferred from homology"/>
<gene>
    <name evidence="14" type="ORF">CDD81_5728</name>
</gene>
<dbReference type="GO" id="GO:0043565">
    <property type="term" value="F:sequence-specific DNA binding"/>
    <property type="evidence" value="ECO:0007669"/>
    <property type="project" value="TreeGrafter"/>
</dbReference>
<evidence type="ECO:0000313" key="14">
    <source>
        <dbReference type="EMBL" id="PHH63541.1"/>
    </source>
</evidence>
<dbReference type="SMART" id="SM00355">
    <property type="entry name" value="ZnF_C2H2"/>
    <property type="match status" value="2"/>
</dbReference>
<comment type="similarity">
    <text evidence="2">Belongs to the krueppel C2H2-type zinc-finger protein family.</text>
</comment>
<evidence type="ECO:0000256" key="11">
    <source>
        <dbReference type="PROSITE-ProRule" id="PRU00042"/>
    </source>
</evidence>
<evidence type="ECO:0000256" key="1">
    <source>
        <dbReference type="ARBA" id="ARBA00004123"/>
    </source>
</evidence>
<dbReference type="OrthoDB" id="8922241at2759"/>
<comment type="caution">
    <text evidence="14">The sequence shown here is derived from an EMBL/GenBank/DDBJ whole genome shotgun (WGS) entry which is preliminary data.</text>
</comment>
<evidence type="ECO:0000256" key="3">
    <source>
        <dbReference type="ARBA" id="ARBA00022723"/>
    </source>
</evidence>
<keyword evidence="6" id="KW-0862">Zinc</keyword>
<sequence length="367" mass="39537">MTIAAAMAPAPNALGATTIDLSRPTRLSTVQGSHAPQSPQSSMYTYGGPVQSAWASNSSYSIANPHHHSTYSSHQQGLPALSHLQPSHHQAHHTSQHHHSQLQHHNSAQHSHHHASQQHHSPLYAARQHSMYSQPPSALNYSASQRTSQSPPQQPGFHQFMSHSGPIQPVPTTSGPPVGSGPGSGPMAMPLRPIASMAPHASSQSTTEPPHQTMGPTAIPYRSFATYHSSMPPSLGGTTMAGMHHTGSSMSVIPNISIYTQGGPGSYGLAAHHTDRASHSQSERPFKCDQCTQSFSRNHDLKRHKRIHLAVKPFPCTFCAKSFSRKDALKRHRLVKGCENKVKNGTISSTLDGRTPHPPSDIKPPLV</sequence>
<keyword evidence="7" id="KW-0805">Transcription regulation</keyword>
<dbReference type="InterPro" id="IPR036236">
    <property type="entry name" value="Znf_C2H2_sf"/>
</dbReference>
<keyword evidence="9" id="KW-0804">Transcription</keyword>
<dbReference type="FunFam" id="3.30.160.60:FF:001156">
    <property type="entry name" value="Zinc finger protein 407"/>
    <property type="match status" value="1"/>
</dbReference>
<name>A0A2C5Y9I6_9HYPO</name>
<feature type="compositionally biased region" description="Pro residues" evidence="12">
    <location>
        <begin position="356"/>
        <end position="367"/>
    </location>
</feature>
<dbReference type="AlphaFoldDB" id="A0A2C5Y9I6"/>
<evidence type="ECO:0000313" key="15">
    <source>
        <dbReference type="Proteomes" id="UP000226192"/>
    </source>
</evidence>
<organism evidence="14 15">
    <name type="scientific">Ophiocordyceps australis</name>
    <dbReference type="NCBI Taxonomy" id="1399860"/>
    <lineage>
        <taxon>Eukaryota</taxon>
        <taxon>Fungi</taxon>
        <taxon>Dikarya</taxon>
        <taxon>Ascomycota</taxon>
        <taxon>Pezizomycotina</taxon>
        <taxon>Sordariomycetes</taxon>
        <taxon>Hypocreomycetidae</taxon>
        <taxon>Hypocreales</taxon>
        <taxon>Ophiocordycipitaceae</taxon>
        <taxon>Ophiocordyceps</taxon>
    </lineage>
</organism>
<accession>A0A2C5Y9I6</accession>
<dbReference type="EMBL" id="NJET01000047">
    <property type="protein sequence ID" value="PHH63541.1"/>
    <property type="molecule type" value="Genomic_DNA"/>
</dbReference>
<feature type="region of interest" description="Disordered" evidence="12">
    <location>
        <begin position="85"/>
        <end position="185"/>
    </location>
</feature>
<keyword evidence="3" id="KW-0479">Metal-binding</keyword>
<keyword evidence="15" id="KW-1185">Reference proteome</keyword>
<dbReference type="FunFam" id="3.30.160.60:FF:000065">
    <property type="entry name" value="B-cell CLL/lymphoma 6, member B"/>
    <property type="match status" value="1"/>
</dbReference>
<dbReference type="PANTHER" id="PTHR24408:SF58">
    <property type="entry name" value="TRANSCRIPTION FACTOR (TFIIIA), PUTATIVE (AFU_ORTHOLOGUE AFUA_1G05150)-RELATED"/>
    <property type="match status" value="1"/>
</dbReference>
<keyword evidence="5 11" id="KW-0863">Zinc-finger</keyword>
<evidence type="ECO:0000256" key="8">
    <source>
        <dbReference type="ARBA" id="ARBA00023125"/>
    </source>
</evidence>
<evidence type="ECO:0000259" key="13">
    <source>
        <dbReference type="PROSITE" id="PS50157"/>
    </source>
</evidence>
<evidence type="ECO:0000256" key="7">
    <source>
        <dbReference type="ARBA" id="ARBA00023015"/>
    </source>
</evidence>
<evidence type="ECO:0000256" key="12">
    <source>
        <dbReference type="SAM" id="MobiDB-lite"/>
    </source>
</evidence>
<feature type="compositionally biased region" description="Low complexity" evidence="12">
    <location>
        <begin position="142"/>
        <end position="151"/>
    </location>
</feature>
<dbReference type="GO" id="GO:0005634">
    <property type="term" value="C:nucleus"/>
    <property type="evidence" value="ECO:0007669"/>
    <property type="project" value="UniProtKB-SubCell"/>
</dbReference>
<dbReference type="Gene3D" id="3.30.160.60">
    <property type="entry name" value="Classic Zinc Finger"/>
    <property type="match status" value="2"/>
</dbReference>
<keyword evidence="10" id="KW-0539">Nucleus</keyword>
<feature type="compositionally biased region" description="Polar residues" evidence="12">
    <location>
        <begin position="130"/>
        <end position="141"/>
    </location>
</feature>
<dbReference type="InterPro" id="IPR013087">
    <property type="entry name" value="Znf_C2H2_type"/>
</dbReference>
<dbReference type="SUPFAM" id="SSF57667">
    <property type="entry name" value="beta-beta-alpha zinc fingers"/>
    <property type="match status" value="1"/>
</dbReference>
<evidence type="ECO:0000256" key="2">
    <source>
        <dbReference type="ARBA" id="ARBA00006991"/>
    </source>
</evidence>
<dbReference type="Pfam" id="PF00096">
    <property type="entry name" value="zf-C2H2"/>
    <property type="match status" value="2"/>
</dbReference>
<keyword evidence="8" id="KW-0238">DNA-binding</keyword>
<dbReference type="PROSITE" id="PS50157">
    <property type="entry name" value="ZINC_FINGER_C2H2_2"/>
    <property type="match status" value="2"/>
</dbReference>
<feature type="domain" description="C2H2-type" evidence="13">
    <location>
        <begin position="286"/>
        <end position="313"/>
    </location>
</feature>
<evidence type="ECO:0000256" key="4">
    <source>
        <dbReference type="ARBA" id="ARBA00022737"/>
    </source>
</evidence>
<feature type="compositionally biased region" description="Basic residues" evidence="12">
    <location>
        <begin position="89"/>
        <end position="102"/>
    </location>
</feature>
<protein>
    <recommendedName>
        <fullName evidence="13">C2H2-type domain-containing protein</fullName>
    </recommendedName>
</protein>
<evidence type="ECO:0000256" key="9">
    <source>
        <dbReference type="ARBA" id="ARBA00023163"/>
    </source>
</evidence>
<dbReference type="PANTHER" id="PTHR24408">
    <property type="entry name" value="ZINC FINGER PROTEIN"/>
    <property type="match status" value="1"/>
</dbReference>